<sequence length="160" mass="18029">MATALCFATLDSSIEQYLIPHERYKVDTRTFPGNRDYWYSKWAYAEVAAVEVDGKNIPKAPAGQHCFPPNDCWEVIDKKHISYVTGPLKGDQATITLELTKGKPITLLYKKAYSGCPCNSVKASVKADYVQDVADCESMLHAIIYDQPLKVSVHLCYRFE</sequence>
<organism evidence="1 2">
    <name type="scientific">Dibothriocephalus latus</name>
    <name type="common">Fish tapeworm</name>
    <name type="synonym">Diphyllobothrium latum</name>
    <dbReference type="NCBI Taxonomy" id="60516"/>
    <lineage>
        <taxon>Eukaryota</taxon>
        <taxon>Metazoa</taxon>
        <taxon>Spiralia</taxon>
        <taxon>Lophotrochozoa</taxon>
        <taxon>Platyhelminthes</taxon>
        <taxon>Cestoda</taxon>
        <taxon>Eucestoda</taxon>
        <taxon>Diphyllobothriidea</taxon>
        <taxon>Diphyllobothriidae</taxon>
        <taxon>Dibothriocephalus</taxon>
    </lineage>
</organism>
<dbReference type="EMBL" id="UYRU01053230">
    <property type="protein sequence ID" value="VDN12167.1"/>
    <property type="molecule type" value="Genomic_DNA"/>
</dbReference>
<dbReference type="Proteomes" id="UP000281553">
    <property type="component" value="Unassembled WGS sequence"/>
</dbReference>
<evidence type="ECO:0000313" key="1">
    <source>
        <dbReference type="EMBL" id="VDN12167.1"/>
    </source>
</evidence>
<evidence type="ECO:0000313" key="2">
    <source>
        <dbReference type="Proteomes" id="UP000281553"/>
    </source>
</evidence>
<name>A0A3P7LKA2_DIBLA</name>
<keyword evidence="2" id="KW-1185">Reference proteome</keyword>
<dbReference type="AlphaFoldDB" id="A0A3P7LKA2"/>
<protein>
    <submittedName>
        <fullName evidence="1">Uncharacterized protein</fullName>
    </submittedName>
</protein>
<reference evidence="1 2" key="1">
    <citation type="submission" date="2018-11" db="EMBL/GenBank/DDBJ databases">
        <authorList>
            <consortium name="Pathogen Informatics"/>
        </authorList>
    </citation>
    <scope>NUCLEOTIDE SEQUENCE [LARGE SCALE GENOMIC DNA]</scope>
</reference>
<gene>
    <name evidence="1" type="ORF">DILT_LOCUS7998</name>
</gene>
<proteinExistence type="predicted"/>
<accession>A0A3P7LKA2</accession>